<dbReference type="GO" id="GO:0005829">
    <property type="term" value="C:cytosol"/>
    <property type="evidence" value="ECO:0007669"/>
    <property type="project" value="TreeGrafter"/>
</dbReference>
<dbReference type="Pfam" id="PF03466">
    <property type="entry name" value="LysR_substrate"/>
    <property type="match status" value="1"/>
</dbReference>
<keyword evidence="7" id="KW-1185">Reference proteome</keyword>
<dbReference type="EMBL" id="LBNQ01000041">
    <property type="protein sequence ID" value="KKW66866.1"/>
    <property type="molecule type" value="Genomic_DNA"/>
</dbReference>
<dbReference type="PRINTS" id="PR00039">
    <property type="entry name" value="HTHLYSR"/>
</dbReference>
<evidence type="ECO:0000313" key="6">
    <source>
        <dbReference type="EMBL" id="KKW66866.1"/>
    </source>
</evidence>
<proteinExistence type="inferred from homology"/>
<dbReference type="PANTHER" id="PTHR30419">
    <property type="entry name" value="HTH-TYPE TRANSCRIPTIONAL REGULATOR YBHD"/>
    <property type="match status" value="1"/>
</dbReference>
<dbReference type="RefSeq" id="WP_046742840.1">
    <property type="nucleotide sequence ID" value="NZ_LBNQ01000041.1"/>
</dbReference>
<dbReference type="InterPro" id="IPR036390">
    <property type="entry name" value="WH_DNA-bd_sf"/>
</dbReference>
<dbReference type="InterPro" id="IPR005119">
    <property type="entry name" value="LysR_subst-bd"/>
</dbReference>
<name>A0A0U1PWN0_9BURK</name>
<evidence type="ECO:0000256" key="2">
    <source>
        <dbReference type="ARBA" id="ARBA00023015"/>
    </source>
</evidence>
<gene>
    <name evidence="6" type="ORF">AAV94_14165</name>
</gene>
<dbReference type="GO" id="GO:0003700">
    <property type="term" value="F:DNA-binding transcription factor activity"/>
    <property type="evidence" value="ECO:0007669"/>
    <property type="project" value="InterPro"/>
</dbReference>
<keyword evidence="3" id="KW-0238">DNA-binding</keyword>
<evidence type="ECO:0000313" key="7">
    <source>
        <dbReference type="Proteomes" id="UP000050580"/>
    </source>
</evidence>
<dbReference type="AlphaFoldDB" id="A0A0U1PWN0"/>
<dbReference type="CDD" id="cd05466">
    <property type="entry name" value="PBP2_LTTR_substrate"/>
    <property type="match status" value="1"/>
</dbReference>
<dbReference type="Proteomes" id="UP000050580">
    <property type="component" value="Unassembled WGS sequence"/>
</dbReference>
<comment type="similarity">
    <text evidence="1">Belongs to the LysR transcriptional regulatory family.</text>
</comment>
<keyword evidence="4" id="KW-0804">Transcription</keyword>
<dbReference type="SUPFAM" id="SSF46785">
    <property type="entry name" value="Winged helix' DNA-binding domain"/>
    <property type="match status" value="1"/>
</dbReference>
<evidence type="ECO:0000256" key="3">
    <source>
        <dbReference type="ARBA" id="ARBA00023125"/>
    </source>
</evidence>
<accession>A0A0U1PWN0</accession>
<dbReference type="STRING" id="1610491.AAV94_14165"/>
<protein>
    <recommendedName>
        <fullName evidence="5">HTH lysR-type domain-containing protein</fullName>
    </recommendedName>
</protein>
<dbReference type="Pfam" id="PF00126">
    <property type="entry name" value="HTH_1"/>
    <property type="match status" value="1"/>
</dbReference>
<keyword evidence="2" id="KW-0805">Transcription regulation</keyword>
<dbReference type="SUPFAM" id="SSF53850">
    <property type="entry name" value="Periplasmic binding protein-like II"/>
    <property type="match status" value="1"/>
</dbReference>
<dbReference type="InterPro" id="IPR036388">
    <property type="entry name" value="WH-like_DNA-bd_sf"/>
</dbReference>
<dbReference type="PATRIC" id="fig|1610491.3.peg.3004"/>
<evidence type="ECO:0000256" key="1">
    <source>
        <dbReference type="ARBA" id="ARBA00009437"/>
    </source>
</evidence>
<reference evidence="6 7" key="1">
    <citation type="submission" date="2015-05" db="EMBL/GenBank/DDBJ databases">
        <title>Draft genome sequence of Lampropedia sp. CT6, isolated from the microbial mat of a hot water spring, located at Manikaran, India.</title>
        <authorList>
            <person name="Tripathi C."/>
            <person name="Rani P."/>
            <person name="Mahato N.K."/>
            <person name="Lal R."/>
        </authorList>
    </citation>
    <scope>NUCLEOTIDE SEQUENCE [LARGE SCALE GENOMIC DNA]</scope>
    <source>
        <strain evidence="6 7">CT6</strain>
    </source>
</reference>
<dbReference type="Gene3D" id="3.40.190.290">
    <property type="match status" value="1"/>
</dbReference>
<dbReference type="InterPro" id="IPR050950">
    <property type="entry name" value="HTH-type_LysR_regulators"/>
</dbReference>
<dbReference type="InterPro" id="IPR000847">
    <property type="entry name" value="LysR_HTH_N"/>
</dbReference>
<dbReference type="GO" id="GO:0003677">
    <property type="term" value="F:DNA binding"/>
    <property type="evidence" value="ECO:0007669"/>
    <property type="project" value="UniProtKB-KW"/>
</dbReference>
<comment type="caution">
    <text evidence="6">The sequence shown here is derived from an EMBL/GenBank/DDBJ whole genome shotgun (WGS) entry which is preliminary data.</text>
</comment>
<evidence type="ECO:0000259" key="5">
    <source>
        <dbReference type="PROSITE" id="PS50931"/>
    </source>
</evidence>
<organism evidence="6 7">
    <name type="scientific">Lampropedia cohaerens</name>
    <dbReference type="NCBI Taxonomy" id="1610491"/>
    <lineage>
        <taxon>Bacteria</taxon>
        <taxon>Pseudomonadati</taxon>
        <taxon>Pseudomonadota</taxon>
        <taxon>Betaproteobacteria</taxon>
        <taxon>Burkholderiales</taxon>
        <taxon>Comamonadaceae</taxon>
        <taxon>Lampropedia</taxon>
    </lineage>
</organism>
<feature type="domain" description="HTH lysR-type" evidence="5">
    <location>
        <begin position="11"/>
        <end position="68"/>
    </location>
</feature>
<dbReference type="Gene3D" id="1.10.10.10">
    <property type="entry name" value="Winged helix-like DNA-binding domain superfamily/Winged helix DNA-binding domain"/>
    <property type="match status" value="1"/>
</dbReference>
<dbReference type="PROSITE" id="PS50931">
    <property type="entry name" value="HTH_LYSR"/>
    <property type="match status" value="1"/>
</dbReference>
<sequence>MSQHQILADRLDWNLLRAFIAIVEERSITRAADRLHLTQPAVSLALKRLEQCLQRRLVIRGAGAFEVTAAGEAVYREAIKISAGLALLNASLEEAEEDLSGHVHLMLVSRVPSPDLDDILAQFHARHPRVSFELEVSTSAEIHHALLHRRAGIGICLMSAPVLGLQRRVFSRQSYAFYCGRSHPLFGQNNLPVDALRDEPIISFTSEQLNDSLAPIAQFRRTHALRGKTIGISGTLDEVIRMVRCGLGIACLPEHAASMEVQAGQLFQLPPYEGVAQMESYLCWPEQGTLSASEEAFLTHARAHLRRQQARA</sequence>
<evidence type="ECO:0000256" key="4">
    <source>
        <dbReference type="ARBA" id="ARBA00023163"/>
    </source>
</evidence>